<feature type="domain" description="MEDS" evidence="1">
    <location>
        <begin position="12"/>
        <end position="166"/>
    </location>
</feature>
<dbReference type="EMBL" id="FMIA01000002">
    <property type="protein sequence ID" value="SCL56103.1"/>
    <property type="molecule type" value="Genomic_DNA"/>
</dbReference>
<dbReference type="AlphaFoldDB" id="A0A1C6UQC1"/>
<keyword evidence="3" id="KW-1185">Reference proteome</keyword>
<dbReference type="Proteomes" id="UP000198937">
    <property type="component" value="Unassembled WGS sequence"/>
</dbReference>
<sequence>MIDQAPTGSYGHLCWAYDDPSAFVARAGEFVDEGLTTGQRVWYVADDGPPPALRRLAGLTEAIRRDAVRVVPLSTTYLGARRVDPQAQVSAYAALTEQALAAGFTGLRVVADVTSLVRGPAERAAFARYEHLVDRYMRARPMSALCAFDRRVLGDRAVDELACLHPETNASVLFRLFAAGPGEECALVGELDPTNHELFRAALTHADPRGVDGRLEVSAAELRYIDHRSLIHLDEHAGRHGVTAVLRTSRTAAARLVEVLSLSRVRVETAR</sequence>
<dbReference type="STRING" id="683228.GA0070617_3143"/>
<evidence type="ECO:0000313" key="3">
    <source>
        <dbReference type="Proteomes" id="UP000198937"/>
    </source>
</evidence>
<accession>A0A1C6UQC1</accession>
<proteinExistence type="predicted"/>
<name>A0A1C6UQC1_9ACTN</name>
<dbReference type="InterPro" id="IPR025847">
    <property type="entry name" value="MEDS_domain"/>
</dbReference>
<dbReference type="Pfam" id="PF14417">
    <property type="entry name" value="MEDS"/>
    <property type="match status" value="1"/>
</dbReference>
<evidence type="ECO:0000259" key="1">
    <source>
        <dbReference type="Pfam" id="PF14417"/>
    </source>
</evidence>
<evidence type="ECO:0000313" key="2">
    <source>
        <dbReference type="EMBL" id="SCL56103.1"/>
    </source>
</evidence>
<organism evidence="2 3">
    <name type="scientific">Micromonospora yangpuensis</name>
    <dbReference type="NCBI Taxonomy" id="683228"/>
    <lineage>
        <taxon>Bacteria</taxon>
        <taxon>Bacillati</taxon>
        <taxon>Actinomycetota</taxon>
        <taxon>Actinomycetes</taxon>
        <taxon>Micromonosporales</taxon>
        <taxon>Micromonosporaceae</taxon>
        <taxon>Micromonospora</taxon>
    </lineage>
</organism>
<dbReference type="RefSeq" id="WP_217628824.1">
    <property type="nucleotide sequence ID" value="NZ_BMMJ01000005.1"/>
</dbReference>
<reference evidence="2 3" key="1">
    <citation type="submission" date="2016-06" db="EMBL/GenBank/DDBJ databases">
        <authorList>
            <person name="Kjaerup R.B."/>
            <person name="Dalgaard T.S."/>
            <person name="Juul-Madsen H.R."/>
        </authorList>
    </citation>
    <scope>NUCLEOTIDE SEQUENCE [LARGE SCALE GENOMIC DNA]</scope>
    <source>
        <strain evidence="2 3">DSM 45577</strain>
    </source>
</reference>
<protein>
    <submittedName>
        <fullName evidence="2">MEDS: MEthanogen/methylotroph, DcmR Sensory domain</fullName>
    </submittedName>
</protein>
<gene>
    <name evidence="2" type="ORF">GA0070617_3143</name>
</gene>